<proteinExistence type="inferred from homology"/>
<feature type="domain" description="Calcineurin-like phosphoesterase" evidence="4">
    <location>
        <begin position="12"/>
        <end position="176"/>
    </location>
</feature>
<comment type="cofactor">
    <cofactor evidence="2">
        <name>a divalent metal cation</name>
        <dbReference type="ChEBI" id="CHEBI:60240"/>
    </cofactor>
</comment>
<dbReference type="Proteomes" id="UP000002484">
    <property type="component" value="Chromosome"/>
</dbReference>
<dbReference type="EC" id="3.1.4.-" evidence="2"/>
<accession>E3J8Z6</accession>
<dbReference type="Gene3D" id="3.60.21.10">
    <property type="match status" value="1"/>
</dbReference>
<gene>
    <name evidence="5" type="ordered locus">FraEuI1c_2849</name>
</gene>
<dbReference type="InterPro" id="IPR024654">
    <property type="entry name" value="Calcineurin-like_PHP_lpxH"/>
</dbReference>
<evidence type="ECO:0000256" key="1">
    <source>
        <dbReference type="ARBA" id="ARBA00008950"/>
    </source>
</evidence>
<dbReference type="GO" id="GO:0016787">
    <property type="term" value="F:hydrolase activity"/>
    <property type="evidence" value="ECO:0007669"/>
    <property type="project" value="UniProtKB-UniRule"/>
</dbReference>
<evidence type="ECO:0000313" key="5">
    <source>
        <dbReference type="EMBL" id="ADP80875.1"/>
    </source>
</evidence>
<dbReference type="InterPro" id="IPR029052">
    <property type="entry name" value="Metallo-depent_PP-like"/>
</dbReference>
<comment type="similarity">
    <text evidence="1 2">Belongs to the metallophosphoesterase superfamily. YfcE family.</text>
</comment>
<dbReference type="EMBL" id="CP002299">
    <property type="protein sequence ID" value="ADP80875.1"/>
    <property type="molecule type" value="Genomic_DNA"/>
</dbReference>
<keyword evidence="2" id="KW-0479">Metal-binding</keyword>
<dbReference type="HOGENOM" id="CLU_063749_3_2_11"/>
<dbReference type="NCBIfam" id="TIGR00040">
    <property type="entry name" value="yfcE"/>
    <property type="match status" value="1"/>
</dbReference>
<keyword evidence="6" id="KW-1185">Reference proteome</keyword>
<dbReference type="PANTHER" id="PTHR11124">
    <property type="entry name" value="VACUOLAR SORTING PROTEIN VPS29"/>
    <property type="match status" value="1"/>
</dbReference>
<evidence type="ECO:0000259" key="4">
    <source>
        <dbReference type="Pfam" id="PF12850"/>
    </source>
</evidence>
<dbReference type="eggNOG" id="COG0622">
    <property type="taxonomic scope" value="Bacteria"/>
</dbReference>
<feature type="region of interest" description="Disordered" evidence="3">
    <location>
        <begin position="64"/>
        <end position="86"/>
    </location>
</feature>
<evidence type="ECO:0000256" key="3">
    <source>
        <dbReference type="SAM" id="MobiDB-lite"/>
    </source>
</evidence>
<evidence type="ECO:0000313" key="6">
    <source>
        <dbReference type="Proteomes" id="UP000002484"/>
    </source>
</evidence>
<reference evidence="5 6" key="1">
    <citation type="submission" date="2010-10" db="EMBL/GenBank/DDBJ databases">
        <title>Complete sequence of Frankia sp. EuI1c.</title>
        <authorList>
            <consortium name="US DOE Joint Genome Institute"/>
            <person name="Lucas S."/>
            <person name="Copeland A."/>
            <person name="Lapidus A."/>
            <person name="Cheng J.-F."/>
            <person name="Bruce D."/>
            <person name="Goodwin L."/>
            <person name="Pitluck S."/>
            <person name="Chertkov O."/>
            <person name="Detter J.C."/>
            <person name="Han C."/>
            <person name="Tapia R."/>
            <person name="Land M."/>
            <person name="Hauser L."/>
            <person name="Jeffries C."/>
            <person name="Kyrpides N."/>
            <person name="Ivanova N."/>
            <person name="Mikhailova N."/>
            <person name="Beauchemin N."/>
            <person name="Sen A."/>
            <person name="Sur S.A."/>
            <person name="Gtari M."/>
            <person name="Wall L."/>
            <person name="Tisa L."/>
            <person name="Woyke T."/>
        </authorList>
    </citation>
    <scope>NUCLEOTIDE SEQUENCE [LARGE SCALE GENOMIC DNA]</scope>
    <source>
        <strain evidence="6">DSM 45817 / CECT 9037 / EuI1c</strain>
    </source>
</reference>
<organism evidence="5 6">
    <name type="scientific">Pseudofrankia inefficax (strain DSM 45817 / CECT 9037 / DDB 130130 / EuI1c)</name>
    <name type="common">Frankia inefficax</name>
    <dbReference type="NCBI Taxonomy" id="298654"/>
    <lineage>
        <taxon>Bacteria</taxon>
        <taxon>Bacillati</taxon>
        <taxon>Actinomycetota</taxon>
        <taxon>Actinomycetes</taxon>
        <taxon>Frankiales</taxon>
        <taxon>Frankiaceae</taxon>
        <taxon>Pseudofrankia</taxon>
    </lineage>
</organism>
<feature type="region of interest" description="Disordered" evidence="3">
    <location>
        <begin position="196"/>
        <end position="215"/>
    </location>
</feature>
<dbReference type="Pfam" id="PF12850">
    <property type="entry name" value="Metallophos_2"/>
    <property type="match status" value="1"/>
</dbReference>
<name>E3J8Z6_PSEI1</name>
<sequence>MGRAGTPMTGYRIGLLADTHIPEAGDDLPAAAYAALAGCDQILHCGDLHTIEVVDRLERLAPTLASRGNGDPYRPRRRRPGVAPDPRVRDVVVLDAGGLRIGMTHDLGHTEGRPDEAVREILARTFGGPVDLAVSGHSHVPTVWALDDGTALVNPGSPTMPYGYLGLVGTVGILDIGAGGFEVAIHDLRTGREQLRLTGPGAHPFQRGPRPVGGR</sequence>
<dbReference type="KEGG" id="fri:FraEuI1c_2849"/>
<dbReference type="GO" id="GO:0046872">
    <property type="term" value="F:metal ion binding"/>
    <property type="evidence" value="ECO:0007669"/>
    <property type="project" value="UniProtKB-KW"/>
</dbReference>
<evidence type="ECO:0000256" key="2">
    <source>
        <dbReference type="RuleBase" id="RU362039"/>
    </source>
</evidence>
<dbReference type="InterPro" id="IPR000979">
    <property type="entry name" value="Phosphodiesterase_MJ0936/Vps29"/>
</dbReference>
<dbReference type="STRING" id="298654.FraEuI1c_2849"/>
<dbReference type="InParanoid" id="E3J8Z6"/>
<protein>
    <recommendedName>
        <fullName evidence="2">Phosphoesterase</fullName>
        <ecNumber evidence="2">3.1.4.-</ecNumber>
    </recommendedName>
</protein>
<dbReference type="AlphaFoldDB" id="E3J8Z6"/>
<dbReference type="SUPFAM" id="SSF56300">
    <property type="entry name" value="Metallo-dependent phosphatases"/>
    <property type="match status" value="1"/>
</dbReference>